<dbReference type="InterPro" id="IPR012340">
    <property type="entry name" value="NA-bd_OB-fold"/>
</dbReference>
<keyword evidence="5" id="KW-1185">Reference proteome</keyword>
<feature type="compositionally biased region" description="Polar residues" evidence="1">
    <location>
        <begin position="369"/>
        <end position="386"/>
    </location>
</feature>
<dbReference type="GO" id="GO:0006355">
    <property type="term" value="P:regulation of DNA-templated transcription"/>
    <property type="evidence" value="ECO:0007669"/>
    <property type="project" value="TreeGrafter"/>
</dbReference>
<dbReference type="InterPro" id="IPR015187">
    <property type="entry name" value="BRCA2_OB_1"/>
</dbReference>
<organism evidence="4 5">
    <name type="scientific">Daedalea quercina L-15889</name>
    <dbReference type="NCBI Taxonomy" id="1314783"/>
    <lineage>
        <taxon>Eukaryota</taxon>
        <taxon>Fungi</taxon>
        <taxon>Dikarya</taxon>
        <taxon>Basidiomycota</taxon>
        <taxon>Agaricomycotina</taxon>
        <taxon>Agaricomycetes</taxon>
        <taxon>Polyporales</taxon>
        <taxon>Fomitopsis</taxon>
    </lineage>
</organism>
<dbReference type="EMBL" id="KV429037">
    <property type="protein sequence ID" value="KZT73350.1"/>
    <property type="molecule type" value="Genomic_DNA"/>
</dbReference>
<feature type="domain" description="Breast cancer type 2 susceptibility protein helical" evidence="3">
    <location>
        <begin position="569"/>
        <end position="626"/>
    </location>
</feature>
<dbReference type="InterPro" id="IPR036315">
    <property type="entry name" value="BRCA2_hlx_sf"/>
</dbReference>
<evidence type="ECO:0000313" key="4">
    <source>
        <dbReference type="EMBL" id="KZT73350.1"/>
    </source>
</evidence>
<dbReference type="Pfam" id="PF09103">
    <property type="entry name" value="BRCA-2_OB1"/>
    <property type="match status" value="1"/>
</dbReference>
<feature type="region of interest" description="Disordered" evidence="1">
    <location>
        <begin position="51"/>
        <end position="107"/>
    </location>
</feature>
<accession>A0A165TF89</accession>
<dbReference type="InterPro" id="IPR015525">
    <property type="entry name" value="BRCA2"/>
</dbReference>
<dbReference type="Proteomes" id="UP000076727">
    <property type="component" value="Unassembled WGS sequence"/>
</dbReference>
<dbReference type="SUPFAM" id="SSF81872">
    <property type="entry name" value="BRCA2 helical domain"/>
    <property type="match status" value="1"/>
</dbReference>
<reference evidence="4 5" key="1">
    <citation type="journal article" date="2016" name="Mol. Biol. Evol.">
        <title>Comparative Genomics of Early-Diverging Mushroom-Forming Fungi Provides Insights into the Origins of Lignocellulose Decay Capabilities.</title>
        <authorList>
            <person name="Nagy L.G."/>
            <person name="Riley R."/>
            <person name="Tritt A."/>
            <person name="Adam C."/>
            <person name="Daum C."/>
            <person name="Floudas D."/>
            <person name="Sun H."/>
            <person name="Yadav J.S."/>
            <person name="Pangilinan J."/>
            <person name="Larsson K.H."/>
            <person name="Matsuura K."/>
            <person name="Barry K."/>
            <person name="Labutti K."/>
            <person name="Kuo R."/>
            <person name="Ohm R.A."/>
            <person name="Bhattacharya S.S."/>
            <person name="Shirouzu T."/>
            <person name="Yoshinaga Y."/>
            <person name="Martin F.M."/>
            <person name="Grigoriev I.V."/>
            <person name="Hibbett D.S."/>
        </authorList>
    </citation>
    <scope>NUCLEOTIDE SEQUENCE [LARGE SCALE GENOMIC DNA]</scope>
    <source>
        <strain evidence="4 5">L-15889</strain>
    </source>
</reference>
<sequence length="1010" mass="111834">MDDTCSRSPSPVETCHRLSSPTYDEQVCMSQQEIEAFDEYECSQYARRISSPVPVKSSEMKRRQAMADSLDEWDKQDKQKRRSLDRQPGSDDVSPLPLAEERPQADSEAAIPAYSGFMSAGEMASRTSEIHAGIDTFVRTTHTPNKPLVPGFTSPARLANEEFNSSPDASEEQDYSDWFSAGIPKGAATGFQSARAVKTAPHPDDPTPPLDPALAALPTFTSSRILFEEERGPPMSQINAEAPAISGFTSAINYVHSMESGTVVRDWAKPSAEALALAAAKLKAWDTEIEEDFTIDPPAPDTFGRPALRAMENSPASPGIPDSPSPAGTGFARASSSLGKFPALGKNKAFKSPLLVRPSPIAASPTRPPNVSSPLNPNAVASSSKQPPVPMTPTRPGTSLFTPLVTRTVTPAKALGLIPRRLGFNSGAGKPKFVTPFKPGMRPGEPGRIQLGQMTQEASQRSAVVVVAGSPRPACYNNKATGKTTFFDLTKPPGRKTIESSGLRPQTYDEVELSDMIGDNYDSLKQITPENALFYRFNSRSTHNASLQPGEIPPLGPDAALSDMHDSGCDLATQEWVNNHWSLILWKLAGMVCLEPQLEADPTTRRWCWQEVISQLLYRYERELNSSSRPPLRLITTHDAPATCPMVLCVTKVTWHDGPRDEDGSIADRWADVEMTDGWYRIRVAVDDPIERAINKGRIRPGRKLTIQNARLMHKEGKEPAEPLDAYALMNLEICGNSCHLAPWHAKLGFMRHPMVATLDSLTADGGLVTLLDVMIEKVYPIAYMEFSTDQDGRKEYLGILNEKEETEAQDKWRAKREVAAQKIRDEYDKKVCKWLRWAETFEARAGSGWQPTDENDHLSASAEDQWMALVDEPATFAQVQKDMTTDRAGWLAFHARHEIAKAQESLSEEIGKELEADYPPRESRSFRVVVVKDARWSKREPLRRGQVHVWDILNFVQTEGGKPGHFAAGERYLVSNLMPSHKNAWMAPGIDAVVYFNTMRNTRFHKVKS</sequence>
<dbReference type="InterPro" id="IPR015252">
    <property type="entry name" value="BRCA2_hlx"/>
</dbReference>
<dbReference type="PANTHER" id="PTHR11289:SF0">
    <property type="entry name" value="BREAST CANCER TYPE 2 SUSCEPTIBILITY PROTEIN"/>
    <property type="match status" value="1"/>
</dbReference>
<feature type="compositionally biased region" description="Basic and acidic residues" evidence="1">
    <location>
        <begin position="72"/>
        <end position="89"/>
    </location>
</feature>
<dbReference type="Pfam" id="PF09169">
    <property type="entry name" value="BRCA-2_helical"/>
    <property type="match status" value="1"/>
</dbReference>
<evidence type="ECO:0000256" key="1">
    <source>
        <dbReference type="SAM" id="MobiDB-lite"/>
    </source>
</evidence>
<feature type="region of interest" description="Disordered" evidence="1">
    <location>
        <begin position="311"/>
        <end position="333"/>
    </location>
</feature>
<gene>
    <name evidence="4" type="ORF">DAEQUDRAFT_465445</name>
</gene>
<dbReference type="AlphaFoldDB" id="A0A165TF89"/>
<evidence type="ECO:0000259" key="3">
    <source>
        <dbReference type="Pfam" id="PF09169"/>
    </source>
</evidence>
<evidence type="ECO:0008006" key="6">
    <source>
        <dbReference type="Google" id="ProtNLM"/>
    </source>
</evidence>
<dbReference type="GO" id="GO:0000724">
    <property type="term" value="P:double-strand break repair via homologous recombination"/>
    <property type="evidence" value="ECO:0007669"/>
    <property type="project" value="InterPro"/>
</dbReference>
<dbReference type="OrthoDB" id="21095at2759"/>
<evidence type="ECO:0000313" key="5">
    <source>
        <dbReference type="Proteomes" id="UP000076727"/>
    </source>
</evidence>
<feature type="domain" description="BRCA2 OB1" evidence="2">
    <location>
        <begin position="630"/>
        <end position="751"/>
    </location>
</feature>
<dbReference type="Gene3D" id="2.40.50.140">
    <property type="entry name" value="Nucleic acid-binding proteins"/>
    <property type="match status" value="3"/>
</dbReference>
<feature type="region of interest" description="Disordered" evidence="1">
    <location>
        <begin position="360"/>
        <end position="401"/>
    </location>
</feature>
<dbReference type="SUPFAM" id="SSF50249">
    <property type="entry name" value="Nucleic acid-binding proteins"/>
    <property type="match status" value="2"/>
</dbReference>
<dbReference type="STRING" id="1314783.A0A165TF89"/>
<name>A0A165TF89_9APHY</name>
<evidence type="ECO:0000259" key="2">
    <source>
        <dbReference type="Pfam" id="PF09103"/>
    </source>
</evidence>
<dbReference type="PANTHER" id="PTHR11289">
    <property type="entry name" value="BREAST CANCER TYPE 2 SUSCEPTIBILITY PROTEIN BRCA2"/>
    <property type="match status" value="1"/>
</dbReference>
<protein>
    <recommendedName>
        <fullName evidence="6">BRCA2 OB1 domain-containing protein</fullName>
    </recommendedName>
</protein>
<proteinExistence type="predicted"/>